<dbReference type="PROSITE" id="PS51257">
    <property type="entry name" value="PROKAR_LIPOPROTEIN"/>
    <property type="match status" value="1"/>
</dbReference>
<comment type="caution">
    <text evidence="2">The sequence shown here is derived from an EMBL/GenBank/DDBJ whole genome shotgun (WGS) entry which is preliminary data.</text>
</comment>
<dbReference type="AlphaFoldDB" id="A0A5D4M8P3"/>
<feature type="signal peptide" evidence="1">
    <location>
        <begin position="1"/>
        <end position="20"/>
    </location>
</feature>
<dbReference type="RefSeq" id="WP_148954493.1">
    <property type="nucleotide sequence ID" value="NZ_VTEG01000012.1"/>
</dbReference>
<proteinExistence type="predicted"/>
<evidence type="ECO:0000313" key="3">
    <source>
        <dbReference type="Proteomes" id="UP000325182"/>
    </source>
</evidence>
<evidence type="ECO:0000313" key="2">
    <source>
        <dbReference type="EMBL" id="TYR98304.1"/>
    </source>
</evidence>
<name>A0A5D4M8P3_9BACI</name>
<reference evidence="2 3" key="1">
    <citation type="submission" date="2019-08" db="EMBL/GenBank/DDBJ databases">
        <title>Bacillus genomes from the desert of Cuatro Cienegas, Coahuila.</title>
        <authorList>
            <person name="Olmedo-Alvarez G."/>
        </authorList>
    </citation>
    <scope>NUCLEOTIDE SEQUENCE [LARGE SCALE GENOMIC DNA]</scope>
    <source>
        <strain evidence="2 3">CH128b_4D</strain>
    </source>
</reference>
<evidence type="ECO:0000256" key="1">
    <source>
        <dbReference type="SAM" id="SignalP"/>
    </source>
</evidence>
<feature type="chain" id="PRO_5039275940" evidence="1">
    <location>
        <begin position="21"/>
        <end position="342"/>
    </location>
</feature>
<dbReference type="EMBL" id="VTEG01000012">
    <property type="protein sequence ID" value="TYR98304.1"/>
    <property type="molecule type" value="Genomic_DNA"/>
</dbReference>
<organism evidence="2 3">
    <name type="scientific">Rossellomorea vietnamensis</name>
    <dbReference type="NCBI Taxonomy" id="218284"/>
    <lineage>
        <taxon>Bacteria</taxon>
        <taxon>Bacillati</taxon>
        <taxon>Bacillota</taxon>
        <taxon>Bacilli</taxon>
        <taxon>Bacillales</taxon>
        <taxon>Bacillaceae</taxon>
        <taxon>Rossellomorea</taxon>
    </lineage>
</organism>
<protein>
    <submittedName>
        <fullName evidence="2">Uncharacterized protein</fullName>
    </submittedName>
</protein>
<dbReference type="Proteomes" id="UP000325182">
    <property type="component" value="Unassembled WGS sequence"/>
</dbReference>
<sequence length="342" mass="38675">MKQLGFIFLFSLLIVLSACSGEAVKEDEVKVDDTAASADREEIKIEENSFEEFGKLSEQEQKDIIIQKVNSLGYDNDLALKLHSFITDEDSDIPDYYKDVDDYVSSYIQNSSMESNKLDDSAEEDEDELPMEVAQDISDNRAEAIKNVPLFGVSEVNQLMILGVEIGQSLEYWKGILGESDHVNRILEGGDHFNDHHFIIDGQSLSNEDLNYYQLIIRVDEQSPDSISEVSLIIENKDGVQPSIVLPDEFVSKLQGEVFVHSPTNFVFTNSDENFQINFLHHTWGTQVLNILSTGNDFKINAESWDNGDLQVWDSNKVIFDPITLGEASEILSFERIVKQND</sequence>
<gene>
    <name evidence="2" type="ORF">FZC84_15455</name>
</gene>
<accession>A0A5D4M8P3</accession>
<keyword evidence="1" id="KW-0732">Signal</keyword>